<dbReference type="PANTHER" id="PTHR33695:SF1">
    <property type="entry name" value="LIPOPROTEIN SIGNAL PEPTIDASE"/>
    <property type="match status" value="1"/>
</dbReference>
<comment type="function">
    <text evidence="9 10">This protein specifically catalyzes the removal of signal peptides from prolipoproteins.</text>
</comment>
<evidence type="ECO:0000256" key="9">
    <source>
        <dbReference type="HAMAP-Rule" id="MF_00161"/>
    </source>
</evidence>
<dbReference type="GO" id="GO:0004190">
    <property type="term" value="F:aspartic-type endopeptidase activity"/>
    <property type="evidence" value="ECO:0007669"/>
    <property type="project" value="UniProtKB-UniRule"/>
</dbReference>
<dbReference type="Pfam" id="PF01252">
    <property type="entry name" value="Peptidase_A8"/>
    <property type="match status" value="1"/>
</dbReference>
<dbReference type="PROSITE" id="PS00855">
    <property type="entry name" value="SPASE_II"/>
    <property type="match status" value="1"/>
</dbReference>
<accession>A0A387BED9</accession>
<feature type="active site" evidence="9">
    <location>
        <position position="129"/>
    </location>
</feature>
<gene>
    <name evidence="9" type="primary">lspA</name>
    <name evidence="12" type="ORF">D7I46_04615</name>
</gene>
<feature type="transmembrane region" description="Helical" evidence="9">
    <location>
        <begin position="61"/>
        <end position="79"/>
    </location>
</feature>
<sequence>MKKILSLVIIAVGILLDQLFKHWVVTNIPLGHVKNFLPGIMSLTYLQNNGAAWSSFEGQQWFFLILTPIVLIVAAYFLWKKMEQNWYFFGLTLIISGALGNFIDRVRQGFVVDMFQTDFMNFPIFNIADSLLSVGFVVLFVAILLDKDEKTNRTN</sequence>
<dbReference type="OrthoDB" id="9810259at2"/>
<evidence type="ECO:0000313" key="12">
    <source>
        <dbReference type="EMBL" id="AYG00432.1"/>
    </source>
</evidence>
<dbReference type="Proteomes" id="UP000269374">
    <property type="component" value="Chromosome"/>
</dbReference>
<evidence type="ECO:0000256" key="3">
    <source>
        <dbReference type="ARBA" id="ARBA00022670"/>
    </source>
</evidence>
<feature type="transmembrane region" description="Helical" evidence="9">
    <location>
        <begin position="123"/>
        <end position="145"/>
    </location>
</feature>
<keyword evidence="3 9" id="KW-0645">Protease</keyword>
<reference evidence="12 13" key="1">
    <citation type="submission" date="2018-09" db="EMBL/GenBank/DDBJ databases">
        <title>Genome sequencing of strain 1JSPR-7.</title>
        <authorList>
            <person name="Heo J."/>
            <person name="Kim S.-J."/>
            <person name="Kwon S.-W."/>
        </authorList>
    </citation>
    <scope>NUCLEOTIDE SEQUENCE [LARGE SCALE GENOMIC DNA]</scope>
    <source>
        <strain evidence="12 13">1JSPR-7</strain>
    </source>
</reference>
<evidence type="ECO:0000256" key="2">
    <source>
        <dbReference type="ARBA" id="ARBA00022475"/>
    </source>
</evidence>
<evidence type="ECO:0000256" key="6">
    <source>
        <dbReference type="ARBA" id="ARBA00022801"/>
    </source>
</evidence>
<dbReference type="InterPro" id="IPR001872">
    <property type="entry name" value="Peptidase_A8"/>
</dbReference>
<dbReference type="RefSeq" id="WP_120771820.1">
    <property type="nucleotide sequence ID" value="NZ_CP032627.1"/>
</dbReference>
<keyword evidence="4 9" id="KW-0812">Transmembrane</keyword>
<comment type="caution">
    <text evidence="9">Lacks conserved residue(s) required for the propagation of feature annotation.</text>
</comment>
<evidence type="ECO:0000313" key="13">
    <source>
        <dbReference type="Proteomes" id="UP000269374"/>
    </source>
</evidence>
<feature type="active site" evidence="9">
    <location>
        <position position="113"/>
    </location>
</feature>
<keyword evidence="13" id="KW-1185">Reference proteome</keyword>
<comment type="subcellular location">
    <subcellularLocation>
        <location evidence="9">Cell membrane</location>
        <topology evidence="9">Multi-pass membrane protein</topology>
    </subcellularLocation>
</comment>
<dbReference type="GO" id="GO:0005886">
    <property type="term" value="C:plasma membrane"/>
    <property type="evidence" value="ECO:0007669"/>
    <property type="project" value="UniProtKB-SubCell"/>
</dbReference>
<dbReference type="PANTHER" id="PTHR33695">
    <property type="entry name" value="LIPOPROTEIN SIGNAL PEPTIDASE"/>
    <property type="match status" value="1"/>
</dbReference>
<dbReference type="EC" id="3.4.23.36" evidence="9"/>
<feature type="transmembrane region" description="Helical" evidence="9">
    <location>
        <begin position="86"/>
        <end position="103"/>
    </location>
</feature>
<keyword evidence="2 9" id="KW-1003">Cell membrane</keyword>
<evidence type="ECO:0000256" key="11">
    <source>
        <dbReference type="RuleBase" id="RU004181"/>
    </source>
</evidence>
<keyword evidence="6 9" id="KW-0378">Hydrolase</keyword>
<evidence type="ECO:0000256" key="7">
    <source>
        <dbReference type="ARBA" id="ARBA00022989"/>
    </source>
</evidence>
<name>A0A387BED9_9LACT</name>
<dbReference type="AlphaFoldDB" id="A0A387BED9"/>
<evidence type="ECO:0000256" key="1">
    <source>
        <dbReference type="ARBA" id="ARBA00006139"/>
    </source>
</evidence>
<proteinExistence type="inferred from homology"/>
<evidence type="ECO:0000256" key="8">
    <source>
        <dbReference type="ARBA" id="ARBA00023136"/>
    </source>
</evidence>
<organism evidence="12 13">
    <name type="scientific">Lactococcus allomyrinae</name>
    <dbReference type="NCBI Taxonomy" id="2419773"/>
    <lineage>
        <taxon>Bacteria</taxon>
        <taxon>Bacillati</taxon>
        <taxon>Bacillota</taxon>
        <taxon>Bacilli</taxon>
        <taxon>Lactobacillales</taxon>
        <taxon>Streptococcaceae</taxon>
        <taxon>Lactococcus</taxon>
    </lineage>
</organism>
<dbReference type="GO" id="GO:0006508">
    <property type="term" value="P:proteolysis"/>
    <property type="evidence" value="ECO:0007669"/>
    <property type="project" value="UniProtKB-KW"/>
</dbReference>
<keyword evidence="7 9" id="KW-1133">Transmembrane helix</keyword>
<comment type="pathway">
    <text evidence="9">Protein modification; lipoprotein biosynthesis (signal peptide cleavage).</text>
</comment>
<dbReference type="NCBIfam" id="TIGR00077">
    <property type="entry name" value="lspA"/>
    <property type="match status" value="1"/>
</dbReference>
<dbReference type="UniPathway" id="UPA00665"/>
<evidence type="ECO:0000256" key="4">
    <source>
        <dbReference type="ARBA" id="ARBA00022692"/>
    </source>
</evidence>
<keyword evidence="5 9" id="KW-0064">Aspartyl protease</keyword>
<comment type="catalytic activity">
    <reaction evidence="9 10">
        <text>Release of signal peptides from bacterial membrane prolipoproteins. Hydrolyzes -Xaa-Yaa-Zaa-|-(S,diacylglyceryl)Cys-, in which Xaa is hydrophobic (preferably Leu), and Yaa (Ala or Ser) and Zaa (Gly or Ala) have small, neutral side chains.</text>
        <dbReference type="EC" id="3.4.23.36"/>
    </reaction>
</comment>
<evidence type="ECO:0000256" key="10">
    <source>
        <dbReference type="RuleBase" id="RU000594"/>
    </source>
</evidence>
<dbReference type="EMBL" id="CP032627">
    <property type="protein sequence ID" value="AYG00432.1"/>
    <property type="molecule type" value="Genomic_DNA"/>
</dbReference>
<dbReference type="KEGG" id="lact:D7I46_04615"/>
<evidence type="ECO:0000256" key="5">
    <source>
        <dbReference type="ARBA" id="ARBA00022750"/>
    </source>
</evidence>
<dbReference type="PRINTS" id="PR00781">
    <property type="entry name" value="LIPOSIGPTASE"/>
</dbReference>
<comment type="similarity">
    <text evidence="1 9 11">Belongs to the peptidase A8 family.</text>
</comment>
<dbReference type="HAMAP" id="MF_00161">
    <property type="entry name" value="LspA"/>
    <property type="match status" value="1"/>
</dbReference>
<keyword evidence="8 9" id="KW-0472">Membrane</keyword>
<protein>
    <recommendedName>
        <fullName evidence="9">Lipoprotein signal peptidase</fullName>
        <ecNumber evidence="9">3.4.23.36</ecNumber>
    </recommendedName>
    <alternativeName>
        <fullName evidence="9">Prolipoprotein signal peptidase</fullName>
    </alternativeName>
    <alternativeName>
        <fullName evidence="9">Signal peptidase II</fullName>
        <shortName evidence="9">SPase II</shortName>
    </alternativeName>
</protein>